<accession>A0A6L5QD96</accession>
<evidence type="ECO:0008006" key="3">
    <source>
        <dbReference type="Google" id="ProtNLM"/>
    </source>
</evidence>
<dbReference type="SUPFAM" id="SSF48403">
    <property type="entry name" value="Ankyrin repeat"/>
    <property type="match status" value="1"/>
</dbReference>
<reference evidence="1 2" key="1">
    <citation type="submission" date="2019-11" db="EMBL/GenBank/DDBJ databases">
        <title>Novel species isolated from a subtropical stream in China.</title>
        <authorList>
            <person name="Lu H."/>
        </authorList>
    </citation>
    <scope>NUCLEOTIDE SEQUENCE [LARGE SCALE GENOMIC DNA]</scope>
    <source>
        <strain evidence="1 2">FT25W</strain>
    </source>
</reference>
<dbReference type="AlphaFoldDB" id="A0A6L5QD96"/>
<protein>
    <recommendedName>
        <fullName evidence="3">Ankyrin repeat domain-containing protein</fullName>
    </recommendedName>
</protein>
<dbReference type="EMBL" id="WKJM01000004">
    <property type="protein sequence ID" value="MRX07580.1"/>
    <property type="molecule type" value="Genomic_DNA"/>
</dbReference>
<dbReference type="InterPro" id="IPR036770">
    <property type="entry name" value="Ankyrin_rpt-contain_sf"/>
</dbReference>
<dbReference type="Proteomes" id="UP000481037">
    <property type="component" value="Unassembled WGS sequence"/>
</dbReference>
<dbReference type="Gene3D" id="1.25.40.20">
    <property type="entry name" value="Ankyrin repeat-containing domain"/>
    <property type="match status" value="1"/>
</dbReference>
<proteinExistence type="predicted"/>
<keyword evidence="2" id="KW-1185">Reference proteome</keyword>
<sequence>MMAAEAKAADDIRQYIASGATAGLLEEEKGQQSPLMTAAYMGYPNVVSALLTSRLVKAHINDADEMGLTPWIAAVFSMKQTLWTCNPAVLDNPFKFIPMFVTQPYYTSNSVPPYKKARELLEAAGATHDMAQAKTVWLTACENQSAATKAKVKASTDLQKTVQDIGAADLNTQVTKLMQKAGVVK</sequence>
<organism evidence="1 2">
    <name type="scientific">Duganella alba</name>
    <dbReference type="NCBI Taxonomy" id="2666081"/>
    <lineage>
        <taxon>Bacteria</taxon>
        <taxon>Pseudomonadati</taxon>
        <taxon>Pseudomonadota</taxon>
        <taxon>Betaproteobacteria</taxon>
        <taxon>Burkholderiales</taxon>
        <taxon>Oxalobacteraceae</taxon>
        <taxon>Telluria group</taxon>
        <taxon>Duganella</taxon>
    </lineage>
</organism>
<gene>
    <name evidence="1" type="ORF">GJ697_07030</name>
</gene>
<name>A0A6L5QD96_9BURK</name>
<evidence type="ECO:0000313" key="1">
    <source>
        <dbReference type="EMBL" id="MRX07580.1"/>
    </source>
</evidence>
<evidence type="ECO:0000313" key="2">
    <source>
        <dbReference type="Proteomes" id="UP000481037"/>
    </source>
</evidence>
<comment type="caution">
    <text evidence="1">The sequence shown here is derived from an EMBL/GenBank/DDBJ whole genome shotgun (WGS) entry which is preliminary data.</text>
</comment>